<evidence type="ECO:0000313" key="1">
    <source>
        <dbReference type="EMBL" id="EQA64093.1"/>
    </source>
</evidence>
<dbReference type="STRING" id="100053.GCA_002009845_00500"/>
<name>V6IFX7_9LEPT</name>
<keyword evidence="2" id="KW-1185">Reference proteome</keyword>
<dbReference type="AlphaFoldDB" id="V6IFX7"/>
<reference evidence="1" key="1">
    <citation type="submission" date="2013-05" db="EMBL/GenBank/DDBJ databases">
        <authorList>
            <person name="Harkins D.M."/>
            <person name="Durkin A.S."/>
            <person name="Brinkac L.M."/>
            <person name="Haft D.H."/>
            <person name="Selengut J.D."/>
            <person name="Sanka R."/>
            <person name="DePew J."/>
            <person name="Purushe J."/>
            <person name="Hartskeerl R.A."/>
            <person name="Ahmed A."/>
            <person name="van der Linden H."/>
            <person name="Goris M.G.A."/>
            <person name="Vinetz J.M."/>
            <person name="Sutton G.G."/>
            <person name="Nierman W.C."/>
            <person name="Fouts D.E."/>
        </authorList>
    </citation>
    <scope>NUCLEOTIDE SEQUENCE [LARGE SCALE GENOMIC DNA]</scope>
    <source>
        <strain evidence="1">L 60</strain>
    </source>
</reference>
<organism evidence="1 2">
    <name type="scientific">Leptospira alexanderi serovar Manhao 3 str. L 60</name>
    <dbReference type="NCBI Taxonomy" id="1049759"/>
    <lineage>
        <taxon>Bacteria</taxon>
        <taxon>Pseudomonadati</taxon>
        <taxon>Spirochaetota</taxon>
        <taxon>Spirochaetia</taxon>
        <taxon>Leptospirales</taxon>
        <taxon>Leptospiraceae</taxon>
        <taxon>Leptospira</taxon>
    </lineage>
</organism>
<accession>V6IFX7</accession>
<protein>
    <submittedName>
        <fullName evidence="1">Uncharacterized protein</fullName>
    </submittedName>
</protein>
<dbReference type="Proteomes" id="UP000018747">
    <property type="component" value="Unassembled WGS sequence"/>
</dbReference>
<gene>
    <name evidence="1" type="ORF">LEP1GSC062_4445</name>
</gene>
<sequence length="39" mass="4564">MIELFVVYKLAVTGELSGRKQNYKSEIFTGPWQKQILTF</sequence>
<proteinExistence type="predicted"/>
<evidence type="ECO:0000313" key="2">
    <source>
        <dbReference type="Proteomes" id="UP000018747"/>
    </source>
</evidence>
<comment type="caution">
    <text evidence="1">The sequence shown here is derived from an EMBL/GenBank/DDBJ whole genome shotgun (WGS) entry which is preliminary data.</text>
</comment>
<dbReference type="EMBL" id="AHMT02000012">
    <property type="protein sequence ID" value="EQA64093.1"/>
    <property type="molecule type" value="Genomic_DNA"/>
</dbReference>